<reference evidence="5" key="1">
    <citation type="submission" date="2020-04" db="EMBL/GenBank/DDBJ databases">
        <authorList>
            <person name="Alioto T."/>
            <person name="Alioto T."/>
            <person name="Gomez Garrido J."/>
        </authorList>
    </citation>
    <scope>NUCLEOTIDE SEQUENCE</scope>
    <source>
        <strain evidence="5">A484AB</strain>
    </source>
</reference>
<dbReference type="GO" id="GO:0005694">
    <property type="term" value="C:chromosome"/>
    <property type="evidence" value="ECO:0007669"/>
    <property type="project" value="TreeGrafter"/>
</dbReference>
<gene>
    <name evidence="5" type="ORF">PACLA_8A057625</name>
</gene>
<dbReference type="GO" id="GO:0005634">
    <property type="term" value="C:nucleus"/>
    <property type="evidence" value="ECO:0007669"/>
    <property type="project" value="TreeGrafter"/>
</dbReference>
<comment type="caution">
    <text evidence="5">The sequence shown here is derived from an EMBL/GenBank/DDBJ whole genome shotgun (WGS) entry which is preliminary data.</text>
</comment>
<evidence type="ECO:0000256" key="4">
    <source>
        <dbReference type="ARBA" id="ARBA00023242"/>
    </source>
</evidence>
<keyword evidence="6" id="KW-1185">Reference proteome</keyword>
<proteinExistence type="inferred from homology"/>
<dbReference type="InterPro" id="IPR027417">
    <property type="entry name" value="P-loop_NTPase"/>
</dbReference>
<dbReference type="SMART" id="SM00487">
    <property type="entry name" value="DEXDc"/>
    <property type="match status" value="1"/>
</dbReference>
<evidence type="ECO:0000313" key="5">
    <source>
        <dbReference type="EMBL" id="CAB3991081.1"/>
    </source>
</evidence>
<dbReference type="GO" id="GO:0005524">
    <property type="term" value="F:ATP binding"/>
    <property type="evidence" value="ECO:0007669"/>
    <property type="project" value="InterPro"/>
</dbReference>
<dbReference type="GO" id="GO:0043138">
    <property type="term" value="F:3'-5' DNA helicase activity"/>
    <property type="evidence" value="ECO:0007669"/>
    <property type="project" value="TreeGrafter"/>
</dbReference>
<dbReference type="InterPro" id="IPR011545">
    <property type="entry name" value="DEAD/DEAH_box_helicase_dom"/>
</dbReference>
<dbReference type="GO" id="GO:0000724">
    <property type="term" value="P:double-strand break repair via homologous recombination"/>
    <property type="evidence" value="ECO:0007669"/>
    <property type="project" value="TreeGrafter"/>
</dbReference>
<dbReference type="EMBL" id="CACRXK020001787">
    <property type="protein sequence ID" value="CAB3991081.1"/>
    <property type="molecule type" value="Genomic_DNA"/>
</dbReference>
<sequence>MYSFDFFINAVRYALDKSNYNLFLKVKQYKVLESLVLGRDTFAVLPTGYRKSVVFHLLPFIFDFFNAKGGDIRETSIVLVLTPLNALIEDQMACLRRNGIEADVLNTNNVKHINPDNQDDGMDDEAGNNELESPCKIILEGNAKLVFAHPEAVISSRKGRKVLLSDVFQQRVVACVIDEGHLIDEWGFEFRPDFGKLSQLGSIFPSAPFLVLTATAPLHIRETIVKSLLLYKPVFVVANLDRPNIYIRKEKRIWSNGSNSYNALLLPIAKDLKNSLREYPLTLIYLPLKWCGYAFKLFMDEIGEKSYFPQSEKNPENCLFAQFHAPQTERMKHEIMKQLTGKNEDRVVRVVFATIAIEIGVNIHDIRHSKEFPDTSCNDDEDVPELIPVRNVSDGQRQRIRDQLIAYRSQLGTKRFGGIDISTGVTVELIDSIVLRCHTIKSAEDLFAGFEVWDIKYAHAIFKIIGDVCAS</sequence>
<name>A0A7D9HUZ6_PARCT</name>
<dbReference type="PANTHER" id="PTHR13710">
    <property type="entry name" value="DNA HELICASE RECQ FAMILY MEMBER"/>
    <property type="match status" value="1"/>
</dbReference>
<keyword evidence="5" id="KW-0067">ATP-binding</keyword>
<comment type="similarity">
    <text evidence="1">Belongs to the helicase family. RecQ subfamily.</text>
</comment>
<keyword evidence="3" id="KW-0413">Isomerase</keyword>
<protein>
    <submittedName>
        <fullName evidence="5">ATP-dependent DNA helicase Q1</fullName>
    </submittedName>
</protein>
<keyword evidence="5" id="KW-0347">Helicase</keyword>
<dbReference type="SUPFAM" id="SSF52540">
    <property type="entry name" value="P-loop containing nucleoside triphosphate hydrolases"/>
    <property type="match status" value="2"/>
</dbReference>
<keyword evidence="4" id="KW-0539">Nucleus</keyword>
<dbReference type="Gene3D" id="3.40.50.300">
    <property type="entry name" value="P-loop containing nucleotide triphosphate hydrolases"/>
    <property type="match status" value="1"/>
</dbReference>
<evidence type="ECO:0000256" key="1">
    <source>
        <dbReference type="ARBA" id="ARBA00005446"/>
    </source>
</evidence>
<dbReference type="AlphaFoldDB" id="A0A7D9HUZ6"/>
<dbReference type="InterPro" id="IPR014001">
    <property type="entry name" value="Helicase_ATP-bd"/>
</dbReference>
<dbReference type="GO" id="GO:0009378">
    <property type="term" value="F:four-way junction helicase activity"/>
    <property type="evidence" value="ECO:0007669"/>
    <property type="project" value="TreeGrafter"/>
</dbReference>
<dbReference type="GO" id="GO:0003677">
    <property type="term" value="F:DNA binding"/>
    <property type="evidence" value="ECO:0007669"/>
    <property type="project" value="UniProtKB-KW"/>
</dbReference>
<organism evidence="5 6">
    <name type="scientific">Paramuricea clavata</name>
    <name type="common">Red gorgonian</name>
    <name type="synonym">Violescent sea-whip</name>
    <dbReference type="NCBI Taxonomy" id="317549"/>
    <lineage>
        <taxon>Eukaryota</taxon>
        <taxon>Metazoa</taxon>
        <taxon>Cnidaria</taxon>
        <taxon>Anthozoa</taxon>
        <taxon>Octocorallia</taxon>
        <taxon>Malacalcyonacea</taxon>
        <taxon>Plexauridae</taxon>
        <taxon>Paramuricea</taxon>
    </lineage>
</organism>
<evidence type="ECO:0000256" key="2">
    <source>
        <dbReference type="ARBA" id="ARBA00023125"/>
    </source>
</evidence>
<evidence type="ECO:0000256" key="3">
    <source>
        <dbReference type="ARBA" id="ARBA00023235"/>
    </source>
</evidence>
<keyword evidence="2" id="KW-0238">DNA-binding</keyword>
<dbReference type="Proteomes" id="UP001152795">
    <property type="component" value="Unassembled WGS sequence"/>
</dbReference>
<dbReference type="PANTHER" id="PTHR13710:SF153">
    <property type="entry name" value="RECQ-LIKE DNA HELICASE BLM"/>
    <property type="match status" value="1"/>
</dbReference>
<dbReference type="OrthoDB" id="6158369at2759"/>
<keyword evidence="5" id="KW-0378">Hydrolase</keyword>
<dbReference type="PROSITE" id="PS51192">
    <property type="entry name" value="HELICASE_ATP_BIND_1"/>
    <property type="match status" value="1"/>
</dbReference>
<evidence type="ECO:0000313" key="6">
    <source>
        <dbReference type="Proteomes" id="UP001152795"/>
    </source>
</evidence>
<accession>A0A7D9HUZ6</accession>
<dbReference type="GO" id="GO:0005737">
    <property type="term" value="C:cytoplasm"/>
    <property type="evidence" value="ECO:0007669"/>
    <property type="project" value="TreeGrafter"/>
</dbReference>
<dbReference type="Pfam" id="PF00270">
    <property type="entry name" value="DEAD"/>
    <property type="match status" value="1"/>
</dbReference>
<keyword evidence="5" id="KW-0547">Nucleotide-binding</keyword>